<dbReference type="VEuPathDB" id="AmoebaDB:FDP41_003281"/>
<dbReference type="RefSeq" id="XP_044562672.1">
    <property type="nucleotide sequence ID" value="XM_044706568.1"/>
</dbReference>
<gene>
    <name evidence="2" type="ORF">FDP41_003281</name>
</gene>
<evidence type="ECO:0000313" key="2">
    <source>
        <dbReference type="EMBL" id="KAF0977959.1"/>
    </source>
</evidence>
<dbReference type="EMBL" id="VFQX01000033">
    <property type="protein sequence ID" value="KAF0977959.1"/>
    <property type="molecule type" value="Genomic_DNA"/>
</dbReference>
<name>A0A6A5BYE2_NAEFO</name>
<keyword evidence="3" id="KW-1185">Reference proteome</keyword>
<evidence type="ECO:0000313" key="3">
    <source>
        <dbReference type="Proteomes" id="UP000444721"/>
    </source>
</evidence>
<protein>
    <submittedName>
        <fullName evidence="2">Uncharacterized protein</fullName>
    </submittedName>
</protein>
<feature type="region of interest" description="Disordered" evidence="1">
    <location>
        <begin position="1"/>
        <end position="31"/>
    </location>
</feature>
<evidence type="ECO:0000256" key="1">
    <source>
        <dbReference type="SAM" id="MobiDB-lite"/>
    </source>
</evidence>
<feature type="compositionally biased region" description="Basic and acidic residues" evidence="1">
    <location>
        <begin position="22"/>
        <end position="31"/>
    </location>
</feature>
<comment type="caution">
    <text evidence="2">The sequence shown here is derived from an EMBL/GenBank/DDBJ whole genome shotgun (WGS) entry which is preliminary data.</text>
</comment>
<proteinExistence type="predicted"/>
<organism evidence="2 3">
    <name type="scientific">Naegleria fowleri</name>
    <name type="common">Brain eating amoeba</name>
    <dbReference type="NCBI Taxonomy" id="5763"/>
    <lineage>
        <taxon>Eukaryota</taxon>
        <taxon>Discoba</taxon>
        <taxon>Heterolobosea</taxon>
        <taxon>Tetramitia</taxon>
        <taxon>Eutetramitia</taxon>
        <taxon>Vahlkampfiidae</taxon>
        <taxon>Naegleria</taxon>
    </lineage>
</organism>
<feature type="region of interest" description="Disordered" evidence="1">
    <location>
        <begin position="94"/>
        <end position="116"/>
    </location>
</feature>
<sequence length="116" mass="12826">MTITESSPTQQSSFSTQVTQPKESETEKQEETDCLDTCMASPLSCLWIHDLGDKLHPVVSVILYTLLCPVTMPCLCTVGALVLCKTCVSLEDDEFENRESDAETNKGEQRVKSPQP</sequence>
<dbReference type="Proteomes" id="UP000444721">
    <property type="component" value="Unassembled WGS sequence"/>
</dbReference>
<dbReference type="AlphaFoldDB" id="A0A6A5BYE2"/>
<feature type="compositionally biased region" description="Basic and acidic residues" evidence="1">
    <location>
        <begin position="97"/>
        <end position="116"/>
    </location>
</feature>
<reference evidence="2 3" key="1">
    <citation type="journal article" date="2019" name="Sci. Rep.">
        <title>Nanopore sequencing improves the draft genome of the human pathogenic amoeba Naegleria fowleri.</title>
        <authorList>
            <person name="Liechti N."/>
            <person name="Schurch N."/>
            <person name="Bruggmann R."/>
            <person name="Wittwer M."/>
        </authorList>
    </citation>
    <scope>NUCLEOTIDE SEQUENCE [LARGE SCALE GENOMIC DNA]</scope>
    <source>
        <strain evidence="2 3">ATCC 30894</strain>
    </source>
</reference>
<feature type="compositionally biased region" description="Low complexity" evidence="1">
    <location>
        <begin position="1"/>
        <end position="20"/>
    </location>
</feature>
<accession>A0A6A5BYE2</accession>
<dbReference type="GeneID" id="68110499"/>
<dbReference type="OrthoDB" id="10295633at2759"/>